<name>A0A5J4WE64_9EUKA</name>
<dbReference type="AlphaFoldDB" id="A0A5J4WE64"/>
<gene>
    <name evidence="1" type="ORF">EZS28_011464</name>
</gene>
<dbReference type="EMBL" id="SNRW01002366">
    <property type="protein sequence ID" value="KAA6393006.1"/>
    <property type="molecule type" value="Genomic_DNA"/>
</dbReference>
<reference evidence="1 2" key="1">
    <citation type="submission" date="2019-03" db="EMBL/GenBank/DDBJ databases">
        <title>Single cell metagenomics reveals metabolic interactions within the superorganism composed of flagellate Streblomastix strix and complex community of Bacteroidetes bacteria on its surface.</title>
        <authorList>
            <person name="Treitli S.C."/>
            <person name="Kolisko M."/>
            <person name="Husnik F."/>
            <person name="Keeling P."/>
            <person name="Hampl V."/>
        </authorList>
    </citation>
    <scope>NUCLEOTIDE SEQUENCE [LARGE SCALE GENOMIC DNA]</scope>
    <source>
        <strain evidence="1">ST1C</strain>
    </source>
</reference>
<sequence>MSVRKLAMHAAEHVLIRQRMTILSDALTDKKDSSVFGALPVLVVLLNLHFKLTDKDLEPLIMQSSSSLKSISNQLMISTISE</sequence>
<evidence type="ECO:0000313" key="2">
    <source>
        <dbReference type="Proteomes" id="UP000324800"/>
    </source>
</evidence>
<evidence type="ECO:0000313" key="1">
    <source>
        <dbReference type="EMBL" id="KAA6393006.1"/>
    </source>
</evidence>
<proteinExistence type="predicted"/>
<organism evidence="1 2">
    <name type="scientific">Streblomastix strix</name>
    <dbReference type="NCBI Taxonomy" id="222440"/>
    <lineage>
        <taxon>Eukaryota</taxon>
        <taxon>Metamonada</taxon>
        <taxon>Preaxostyla</taxon>
        <taxon>Oxymonadida</taxon>
        <taxon>Streblomastigidae</taxon>
        <taxon>Streblomastix</taxon>
    </lineage>
</organism>
<dbReference type="Proteomes" id="UP000324800">
    <property type="component" value="Unassembled WGS sequence"/>
</dbReference>
<accession>A0A5J4WE64</accession>
<comment type="caution">
    <text evidence="1">The sequence shown here is derived from an EMBL/GenBank/DDBJ whole genome shotgun (WGS) entry which is preliminary data.</text>
</comment>
<protein>
    <submittedName>
        <fullName evidence="1">Uncharacterized protein</fullName>
    </submittedName>
</protein>